<keyword evidence="1" id="KW-0808">Transferase</keyword>
<comment type="caution">
    <text evidence="4">The sequence shown here is derived from an EMBL/GenBank/DDBJ whole genome shotgun (WGS) entry which is preliminary data.</text>
</comment>
<keyword evidence="2" id="KW-0012">Acyltransferase</keyword>
<dbReference type="PANTHER" id="PTHR43626:SF4">
    <property type="entry name" value="GCN5-RELATED N-ACETYLTRANSFERASE 2, CHLOROPLASTIC"/>
    <property type="match status" value="1"/>
</dbReference>
<dbReference type="CDD" id="cd04301">
    <property type="entry name" value="NAT_SF"/>
    <property type="match status" value="1"/>
</dbReference>
<reference evidence="4 5" key="1">
    <citation type="submission" date="2022-06" db="EMBL/GenBank/DDBJ databases">
        <title>Isolation of gut microbiota from human fecal samples.</title>
        <authorList>
            <person name="Pamer E.G."/>
            <person name="Barat B."/>
            <person name="Waligurski E."/>
            <person name="Medina S."/>
            <person name="Paddock L."/>
            <person name="Mostad J."/>
        </authorList>
    </citation>
    <scope>NUCLEOTIDE SEQUENCE [LARGE SCALE GENOMIC DNA]</scope>
    <source>
        <strain evidence="4 5">DFI.9.73</strain>
    </source>
</reference>
<dbReference type="Pfam" id="PF13673">
    <property type="entry name" value="Acetyltransf_10"/>
    <property type="match status" value="1"/>
</dbReference>
<sequence length="147" mass="16449">MTVCENALTPEEFRRLFTSVGWEAPGLDQISCALKNSWKVFSLWEDGIPVGMARLLGDGGMSFYLKDFAILPEWQGKGLGKLLMEHILHSLRKELPPGWAVSLELISAQGKEGFYERMGFDLRPSEDDGAGMFQMVAADRNICSENF</sequence>
<dbReference type="GeneID" id="90531577"/>
<dbReference type="SUPFAM" id="SSF55729">
    <property type="entry name" value="Acyl-CoA N-acyltransferases (Nat)"/>
    <property type="match status" value="1"/>
</dbReference>
<dbReference type="RefSeq" id="WP_066861590.1">
    <property type="nucleotide sequence ID" value="NZ_CABKVV010000012.1"/>
</dbReference>
<evidence type="ECO:0000259" key="3">
    <source>
        <dbReference type="PROSITE" id="PS51186"/>
    </source>
</evidence>
<dbReference type="PANTHER" id="PTHR43626">
    <property type="entry name" value="ACYL-COA N-ACYLTRANSFERASE"/>
    <property type="match status" value="1"/>
</dbReference>
<dbReference type="PROSITE" id="PS51186">
    <property type="entry name" value="GNAT"/>
    <property type="match status" value="1"/>
</dbReference>
<dbReference type="InterPro" id="IPR000182">
    <property type="entry name" value="GNAT_dom"/>
</dbReference>
<evidence type="ECO:0000313" key="5">
    <source>
        <dbReference type="Proteomes" id="UP001524473"/>
    </source>
</evidence>
<evidence type="ECO:0000313" key="4">
    <source>
        <dbReference type="EMBL" id="MCQ4841435.1"/>
    </source>
</evidence>
<keyword evidence="5" id="KW-1185">Reference proteome</keyword>
<dbReference type="Gene3D" id="3.40.630.30">
    <property type="match status" value="1"/>
</dbReference>
<dbReference type="InterPro" id="IPR016181">
    <property type="entry name" value="Acyl_CoA_acyltransferase"/>
</dbReference>
<proteinExistence type="predicted"/>
<gene>
    <name evidence="4" type="ORF">NE695_16110</name>
</gene>
<evidence type="ECO:0000256" key="1">
    <source>
        <dbReference type="ARBA" id="ARBA00022679"/>
    </source>
</evidence>
<organism evidence="4 5">
    <name type="scientific">Neglectibacter timonensis</name>
    <dbReference type="NCBI Taxonomy" id="1776382"/>
    <lineage>
        <taxon>Bacteria</taxon>
        <taxon>Bacillati</taxon>
        <taxon>Bacillota</taxon>
        <taxon>Clostridia</taxon>
        <taxon>Eubacteriales</taxon>
        <taxon>Oscillospiraceae</taxon>
        <taxon>Neglectibacter</taxon>
    </lineage>
</organism>
<protein>
    <submittedName>
        <fullName evidence="4">GNAT family N-acetyltransferase</fullName>
    </submittedName>
</protein>
<dbReference type="InterPro" id="IPR045039">
    <property type="entry name" value="NSI-like"/>
</dbReference>
<dbReference type="Proteomes" id="UP001524473">
    <property type="component" value="Unassembled WGS sequence"/>
</dbReference>
<feature type="domain" description="N-acetyltransferase" evidence="3">
    <location>
        <begin position="1"/>
        <end position="140"/>
    </location>
</feature>
<evidence type="ECO:0000256" key="2">
    <source>
        <dbReference type="ARBA" id="ARBA00023315"/>
    </source>
</evidence>
<name>A0ABT1S3C5_9FIRM</name>
<accession>A0ABT1S3C5</accession>
<dbReference type="EMBL" id="JANFZH010000049">
    <property type="protein sequence ID" value="MCQ4841435.1"/>
    <property type="molecule type" value="Genomic_DNA"/>
</dbReference>